<dbReference type="SMART" id="SM00220">
    <property type="entry name" value="S_TKc"/>
    <property type="match status" value="1"/>
</dbReference>
<dbReference type="GO" id="GO:0005524">
    <property type="term" value="F:ATP binding"/>
    <property type="evidence" value="ECO:0007669"/>
    <property type="project" value="UniProtKB-KW"/>
</dbReference>
<keyword evidence="2" id="KW-0808">Transferase</keyword>
<dbReference type="PROSITE" id="PS50011">
    <property type="entry name" value="PROTEIN_KINASE_DOM"/>
    <property type="match status" value="1"/>
</dbReference>
<evidence type="ECO:0000256" key="2">
    <source>
        <dbReference type="ARBA" id="ARBA00022679"/>
    </source>
</evidence>
<evidence type="ECO:0000259" key="7">
    <source>
        <dbReference type="PROSITE" id="PS50011"/>
    </source>
</evidence>
<accession>X6N039</accession>
<dbReference type="SUPFAM" id="SSF56112">
    <property type="entry name" value="Protein kinase-like (PK-like)"/>
    <property type="match status" value="1"/>
</dbReference>
<keyword evidence="1" id="KW-0723">Serine/threonine-protein kinase</keyword>
<dbReference type="Proteomes" id="UP000023152">
    <property type="component" value="Unassembled WGS sequence"/>
</dbReference>
<evidence type="ECO:0000256" key="6">
    <source>
        <dbReference type="SAM" id="MobiDB-lite"/>
    </source>
</evidence>
<evidence type="ECO:0000256" key="4">
    <source>
        <dbReference type="ARBA" id="ARBA00022777"/>
    </source>
</evidence>
<evidence type="ECO:0000256" key="1">
    <source>
        <dbReference type="ARBA" id="ARBA00022527"/>
    </source>
</evidence>
<evidence type="ECO:0000313" key="8">
    <source>
        <dbReference type="EMBL" id="ETO19268.1"/>
    </source>
</evidence>
<keyword evidence="3" id="KW-0547">Nucleotide-binding</keyword>
<feature type="region of interest" description="Disordered" evidence="6">
    <location>
        <begin position="1"/>
        <end position="21"/>
    </location>
</feature>
<dbReference type="EMBL" id="ASPP01013855">
    <property type="protein sequence ID" value="ETO19268.1"/>
    <property type="molecule type" value="Genomic_DNA"/>
</dbReference>
<comment type="caution">
    <text evidence="8">The sequence shown here is derived from an EMBL/GenBank/DDBJ whole genome shotgun (WGS) entry which is preliminary data.</text>
</comment>
<proteinExistence type="predicted"/>
<evidence type="ECO:0000313" key="9">
    <source>
        <dbReference type="Proteomes" id="UP000023152"/>
    </source>
</evidence>
<evidence type="ECO:0000256" key="5">
    <source>
        <dbReference type="ARBA" id="ARBA00022840"/>
    </source>
</evidence>
<feature type="domain" description="Protein kinase" evidence="7">
    <location>
        <begin position="19"/>
        <end position="216"/>
    </location>
</feature>
<evidence type="ECO:0000256" key="3">
    <source>
        <dbReference type="ARBA" id="ARBA00022741"/>
    </source>
</evidence>
<dbReference type="PANTHER" id="PTHR24345">
    <property type="entry name" value="SERINE/THREONINE-PROTEIN KINASE PLK"/>
    <property type="match status" value="1"/>
</dbReference>
<keyword evidence="9" id="KW-1185">Reference proteome</keyword>
<dbReference type="InterPro" id="IPR000719">
    <property type="entry name" value="Prot_kinase_dom"/>
</dbReference>
<dbReference type="Gene3D" id="1.10.510.10">
    <property type="entry name" value="Transferase(Phosphotransferase) domain 1"/>
    <property type="match status" value="1"/>
</dbReference>
<keyword evidence="5" id="KW-0067">ATP-binding</keyword>
<name>X6N039_RETFI</name>
<dbReference type="PANTHER" id="PTHR24345:SF91">
    <property type="entry name" value="SERINE_THREONINE-PROTEIN KINASE PLK4"/>
    <property type="match status" value="1"/>
</dbReference>
<protein>
    <submittedName>
        <fullName evidence="8">CAMK family protein kinase</fullName>
    </submittedName>
</protein>
<gene>
    <name evidence="8" type="ORF">RFI_17962</name>
</gene>
<dbReference type="AlphaFoldDB" id="X6N039"/>
<sequence length="216" mass="25417">MLSPTSVSSSGGGRVEERYEKKKKLSDTLQGEIVLGWDKLLNKNVIIKVAIKECVRQGISKQNTKIPENFENEKNIHQQITRYLQSDIRNGHIDSSEMIGFVTCDHSWEDDQCHYLQMEYCRDGDLFNYIAEFHRCRERLASRVDNERWIHNVQFMFRQLVYATHYLHSKRIVHRDLSLENTMMFDASCSYVKIIDFGLAVEIQQDPPVPFRGFFF</sequence>
<dbReference type="GO" id="GO:0005634">
    <property type="term" value="C:nucleus"/>
    <property type="evidence" value="ECO:0007669"/>
    <property type="project" value="TreeGrafter"/>
</dbReference>
<dbReference type="InterPro" id="IPR011009">
    <property type="entry name" value="Kinase-like_dom_sf"/>
</dbReference>
<organism evidence="8 9">
    <name type="scientific">Reticulomyxa filosa</name>
    <dbReference type="NCBI Taxonomy" id="46433"/>
    <lineage>
        <taxon>Eukaryota</taxon>
        <taxon>Sar</taxon>
        <taxon>Rhizaria</taxon>
        <taxon>Retaria</taxon>
        <taxon>Foraminifera</taxon>
        <taxon>Monothalamids</taxon>
        <taxon>Reticulomyxidae</taxon>
        <taxon>Reticulomyxa</taxon>
    </lineage>
</organism>
<dbReference type="Pfam" id="PF00069">
    <property type="entry name" value="Pkinase"/>
    <property type="match status" value="1"/>
</dbReference>
<reference evidence="8 9" key="1">
    <citation type="journal article" date="2013" name="Curr. Biol.">
        <title>The Genome of the Foraminiferan Reticulomyxa filosa.</title>
        <authorList>
            <person name="Glockner G."/>
            <person name="Hulsmann N."/>
            <person name="Schleicher M."/>
            <person name="Noegel A.A."/>
            <person name="Eichinger L."/>
            <person name="Gallinger C."/>
            <person name="Pawlowski J."/>
            <person name="Sierra R."/>
            <person name="Euteneuer U."/>
            <person name="Pillet L."/>
            <person name="Moustafa A."/>
            <person name="Platzer M."/>
            <person name="Groth M."/>
            <person name="Szafranski K."/>
            <person name="Schliwa M."/>
        </authorList>
    </citation>
    <scope>NUCLEOTIDE SEQUENCE [LARGE SCALE GENOMIC DNA]</scope>
</reference>
<dbReference type="GO" id="GO:0004674">
    <property type="term" value="F:protein serine/threonine kinase activity"/>
    <property type="evidence" value="ECO:0007669"/>
    <property type="project" value="UniProtKB-KW"/>
</dbReference>
<keyword evidence="4 8" id="KW-0418">Kinase</keyword>
<dbReference type="OrthoDB" id="4062651at2759"/>